<dbReference type="OrthoDB" id="5080239at2759"/>
<dbReference type="Proteomes" id="UP000050424">
    <property type="component" value="Unassembled WGS sequence"/>
</dbReference>
<feature type="region of interest" description="Disordered" evidence="4">
    <location>
        <begin position="1"/>
        <end position="23"/>
    </location>
</feature>
<dbReference type="Gene3D" id="3.30.420.10">
    <property type="entry name" value="Ribonuclease H-like superfamily/Ribonuclease H"/>
    <property type="match status" value="1"/>
</dbReference>
<evidence type="ECO:0000259" key="5">
    <source>
        <dbReference type="PROSITE" id="PS50994"/>
    </source>
</evidence>
<sequence>MTEDKSRYKKGKLLGGRDETGKYPKQIRNNNALEFNNQVLRVFCKDTGIERENSPAYGHEQNGLTERANQIITTKGRSIMVENPHIPSKLWGEDDGPSWKESTFVEIVKLLRLGTLIFVPKTEVPTGYKLLSTKWVPWYKRNEHGKLVERKMRLVARGFEQKFGIDYNETFSSTVRPASWKILMAIAVHLGYLVDQADFPLLKEFMRTAGTKWATKLNWNEDSIILLSNPIYRLKQSGRQWQIRLKEELKRLGFDQMKTDTSVYANKANGSISATYVDDMISITPPEGKVEDLYCGLEKQLEIKRMGFPSHFLGVAIRRSKDSISISQGNYARDVLESHGMKNCRSVSTPMDPGAYADVVLGTEDPDPGVKAEYARLIGQIGYLVNQTRPDLAFSNGLWGRLLHKPTSTQLGHAKRMLQYLDKSYDRGIKYTKQDAEGNIKEFGNPFGLHGWVDSDYAKDPNDAHSTAGYVFMMCGGTISWASRKQKTIAKSSTEAEYYALSMATCEAIWIRNFMEEIGFPLDKPIVLYEDNNGANKLAHNPEFHARTKQINVEYHHTREAVEQGLIRIEYRQTTAMVADGLTKPLPRPGFESFIKMLNMTTVNLDD</sequence>
<dbReference type="SUPFAM" id="SSF53098">
    <property type="entry name" value="Ribonuclease H-like"/>
    <property type="match status" value="1"/>
</dbReference>
<dbReference type="GO" id="GO:0005634">
    <property type="term" value="C:nucleus"/>
    <property type="evidence" value="ECO:0007669"/>
    <property type="project" value="UniProtKB-ARBA"/>
</dbReference>
<evidence type="ECO:0000313" key="6">
    <source>
        <dbReference type="EMBL" id="KPM35769.1"/>
    </source>
</evidence>
<dbReference type="STRING" id="78410.A0A0P7B6H7"/>
<keyword evidence="2" id="KW-0694">RNA-binding</keyword>
<dbReference type="PANTHER" id="PTHR11439:SF463">
    <property type="entry name" value="REVERSE TRANSCRIPTASE TY1_COPIA-TYPE DOMAIN-CONTAINING PROTEIN"/>
    <property type="match status" value="1"/>
</dbReference>
<dbReference type="GO" id="GO:0005739">
    <property type="term" value="C:mitochondrion"/>
    <property type="evidence" value="ECO:0007669"/>
    <property type="project" value="UniProtKB-SubCell"/>
</dbReference>
<keyword evidence="3" id="KW-0496">Mitochondrion</keyword>
<keyword evidence="7" id="KW-1185">Reference proteome</keyword>
<dbReference type="GO" id="GO:0015074">
    <property type="term" value="P:DNA integration"/>
    <property type="evidence" value="ECO:0007669"/>
    <property type="project" value="InterPro"/>
</dbReference>
<dbReference type="InterPro" id="IPR001584">
    <property type="entry name" value="Integrase_cat-core"/>
</dbReference>
<dbReference type="InterPro" id="IPR036397">
    <property type="entry name" value="RNaseH_sf"/>
</dbReference>
<evidence type="ECO:0000313" key="7">
    <source>
        <dbReference type="Proteomes" id="UP000050424"/>
    </source>
</evidence>
<dbReference type="InterPro" id="IPR043502">
    <property type="entry name" value="DNA/RNA_pol_sf"/>
</dbReference>
<dbReference type="SUPFAM" id="SSF56672">
    <property type="entry name" value="DNA/RNA polymerases"/>
    <property type="match status" value="1"/>
</dbReference>
<feature type="domain" description="Integrase catalytic" evidence="5">
    <location>
        <begin position="1"/>
        <end position="72"/>
    </location>
</feature>
<dbReference type="EMBL" id="LKCW01000233">
    <property type="protein sequence ID" value="KPM35769.1"/>
    <property type="molecule type" value="Genomic_DNA"/>
</dbReference>
<dbReference type="InterPro" id="IPR012337">
    <property type="entry name" value="RNaseH-like_sf"/>
</dbReference>
<dbReference type="InterPro" id="IPR013103">
    <property type="entry name" value="RVT_2"/>
</dbReference>
<comment type="caution">
    <text evidence="6">The sequence shown here is derived from an EMBL/GenBank/DDBJ whole genome shotgun (WGS) entry which is preliminary data.</text>
</comment>
<evidence type="ECO:0000256" key="2">
    <source>
        <dbReference type="ARBA" id="ARBA00022884"/>
    </source>
</evidence>
<evidence type="ECO:0000256" key="1">
    <source>
        <dbReference type="ARBA" id="ARBA00004173"/>
    </source>
</evidence>
<dbReference type="Pfam" id="PF07727">
    <property type="entry name" value="RVT_2"/>
    <property type="match status" value="1"/>
</dbReference>
<dbReference type="GO" id="GO:0003723">
    <property type="term" value="F:RNA binding"/>
    <property type="evidence" value="ECO:0007669"/>
    <property type="project" value="UniProtKB-KW"/>
</dbReference>
<gene>
    <name evidence="6" type="ORF">AK830_g10805</name>
</gene>
<proteinExistence type="predicted"/>
<dbReference type="CDD" id="cd09272">
    <property type="entry name" value="RNase_HI_RT_Ty1"/>
    <property type="match status" value="1"/>
</dbReference>
<protein>
    <recommendedName>
        <fullName evidence="5">Integrase catalytic domain-containing protein</fullName>
    </recommendedName>
</protein>
<dbReference type="AlphaFoldDB" id="A0A0P7B6H7"/>
<organism evidence="6 7">
    <name type="scientific">Neonectria ditissima</name>
    <dbReference type="NCBI Taxonomy" id="78410"/>
    <lineage>
        <taxon>Eukaryota</taxon>
        <taxon>Fungi</taxon>
        <taxon>Dikarya</taxon>
        <taxon>Ascomycota</taxon>
        <taxon>Pezizomycotina</taxon>
        <taxon>Sordariomycetes</taxon>
        <taxon>Hypocreomycetidae</taxon>
        <taxon>Hypocreales</taxon>
        <taxon>Nectriaceae</taxon>
        <taxon>Neonectria</taxon>
    </lineage>
</organism>
<comment type="subcellular location">
    <subcellularLocation>
        <location evidence="1">Mitochondrion</location>
    </subcellularLocation>
</comment>
<name>A0A0P7B6H7_9HYPO</name>
<accession>A0A0P7B6H7</accession>
<evidence type="ECO:0000256" key="4">
    <source>
        <dbReference type="SAM" id="MobiDB-lite"/>
    </source>
</evidence>
<dbReference type="PANTHER" id="PTHR11439">
    <property type="entry name" value="GAG-POL-RELATED RETROTRANSPOSON"/>
    <property type="match status" value="1"/>
</dbReference>
<evidence type="ECO:0000256" key="3">
    <source>
        <dbReference type="ARBA" id="ARBA00023128"/>
    </source>
</evidence>
<reference evidence="6 7" key="1">
    <citation type="submission" date="2015-09" db="EMBL/GenBank/DDBJ databases">
        <title>Draft genome of a European isolate of the apple canker pathogen Neonectria ditissima.</title>
        <authorList>
            <person name="Gomez-Cortecero A."/>
            <person name="Harrison R.J."/>
            <person name="Armitage A.D."/>
        </authorList>
    </citation>
    <scope>NUCLEOTIDE SEQUENCE [LARGE SCALE GENOMIC DNA]</scope>
    <source>
        <strain evidence="6 7">R09/05</strain>
    </source>
</reference>
<dbReference type="PROSITE" id="PS50994">
    <property type="entry name" value="INTEGRASE"/>
    <property type="match status" value="1"/>
</dbReference>